<dbReference type="OrthoDB" id="2422299at2759"/>
<evidence type="ECO:0000313" key="2">
    <source>
        <dbReference type="Proteomes" id="UP000266673"/>
    </source>
</evidence>
<sequence>MDHFIAFNEFNISESVEYQSCLIDDNASWIRLNLSRKAQTPNLPTSYEQWTKEDFKSLKTTLQNCFPHIRYFQISNDGVLEKLNLIKKFLKRICGMILLLKVFPQSITSIILPPRKKLSIQLPT</sequence>
<evidence type="ECO:0000313" key="1">
    <source>
        <dbReference type="EMBL" id="RIB12419.1"/>
    </source>
</evidence>
<gene>
    <name evidence="1" type="ORF">C2G38_2200746</name>
</gene>
<keyword evidence="2" id="KW-1185">Reference proteome</keyword>
<protein>
    <submittedName>
        <fullName evidence="1">Uncharacterized protein</fullName>
    </submittedName>
</protein>
<name>A0A397UUM5_9GLOM</name>
<dbReference type="Proteomes" id="UP000266673">
    <property type="component" value="Unassembled WGS sequence"/>
</dbReference>
<reference evidence="1 2" key="1">
    <citation type="submission" date="2018-06" db="EMBL/GenBank/DDBJ databases">
        <title>Comparative genomics reveals the genomic features of Rhizophagus irregularis, R. cerebriforme, R. diaphanum and Gigaspora rosea, and their symbiotic lifestyle signature.</title>
        <authorList>
            <person name="Morin E."/>
            <person name="San Clemente H."/>
            <person name="Chen E.C.H."/>
            <person name="De La Providencia I."/>
            <person name="Hainaut M."/>
            <person name="Kuo A."/>
            <person name="Kohler A."/>
            <person name="Murat C."/>
            <person name="Tang N."/>
            <person name="Roy S."/>
            <person name="Loubradou J."/>
            <person name="Henrissat B."/>
            <person name="Grigoriev I.V."/>
            <person name="Corradi N."/>
            <person name="Roux C."/>
            <person name="Martin F.M."/>
        </authorList>
    </citation>
    <scope>NUCLEOTIDE SEQUENCE [LARGE SCALE GENOMIC DNA]</scope>
    <source>
        <strain evidence="1 2">DAOM 194757</strain>
    </source>
</reference>
<proteinExistence type="predicted"/>
<comment type="caution">
    <text evidence="1">The sequence shown here is derived from an EMBL/GenBank/DDBJ whole genome shotgun (WGS) entry which is preliminary data.</text>
</comment>
<accession>A0A397UUM5</accession>
<dbReference type="AlphaFoldDB" id="A0A397UUM5"/>
<organism evidence="1 2">
    <name type="scientific">Gigaspora rosea</name>
    <dbReference type="NCBI Taxonomy" id="44941"/>
    <lineage>
        <taxon>Eukaryota</taxon>
        <taxon>Fungi</taxon>
        <taxon>Fungi incertae sedis</taxon>
        <taxon>Mucoromycota</taxon>
        <taxon>Glomeromycotina</taxon>
        <taxon>Glomeromycetes</taxon>
        <taxon>Diversisporales</taxon>
        <taxon>Gigasporaceae</taxon>
        <taxon>Gigaspora</taxon>
    </lineage>
</organism>
<dbReference type="EMBL" id="QKWP01001027">
    <property type="protein sequence ID" value="RIB12419.1"/>
    <property type="molecule type" value="Genomic_DNA"/>
</dbReference>